<evidence type="ECO:0000313" key="3">
    <source>
        <dbReference type="RefSeq" id="XP_005362970.1"/>
    </source>
</evidence>
<dbReference type="GeneID" id="101981859"/>
<proteinExistence type="predicted"/>
<protein>
    <submittedName>
        <fullName evidence="3">Protein WFDC9</fullName>
    </submittedName>
</protein>
<organism evidence="2 3">
    <name type="scientific">Microtus ochrogaster</name>
    <name type="common">Prairie vole</name>
    <dbReference type="NCBI Taxonomy" id="79684"/>
    <lineage>
        <taxon>Eukaryota</taxon>
        <taxon>Metazoa</taxon>
        <taxon>Chordata</taxon>
        <taxon>Craniata</taxon>
        <taxon>Vertebrata</taxon>
        <taxon>Euteleostomi</taxon>
        <taxon>Mammalia</taxon>
        <taxon>Eutheria</taxon>
        <taxon>Euarchontoglires</taxon>
        <taxon>Glires</taxon>
        <taxon>Rodentia</taxon>
        <taxon>Myomorpha</taxon>
        <taxon>Muroidea</taxon>
        <taxon>Cricetidae</taxon>
        <taxon>Arvicolinae</taxon>
        <taxon>Microtus</taxon>
    </lineage>
</organism>
<keyword evidence="1" id="KW-0812">Transmembrane</keyword>
<dbReference type="Proteomes" id="UP000694915">
    <property type="component" value="Linkage group LG8"/>
</dbReference>
<name>A0ABM0LBT5_MICOH</name>
<accession>A0ABM0LBT5</accession>
<evidence type="ECO:0000256" key="1">
    <source>
        <dbReference type="SAM" id="Phobius"/>
    </source>
</evidence>
<evidence type="ECO:0000313" key="2">
    <source>
        <dbReference type="Proteomes" id="UP000694915"/>
    </source>
</evidence>
<feature type="transmembrane region" description="Helical" evidence="1">
    <location>
        <begin position="5"/>
        <end position="25"/>
    </location>
</feature>
<keyword evidence="1" id="KW-1133">Transmembrane helix</keyword>
<gene>
    <name evidence="3" type="primary">Wfdc9</name>
</gene>
<keyword evidence="1" id="KW-0472">Membrane</keyword>
<sequence length="83" mass="9626">MRLRILLLTVPIYGVVVFLHVLGNFKGEIKEVDQCWVQPPTRFCGKRCTKVHGCLRPNHTCCWTYCGNICLDNEEPFKTLMKL</sequence>
<reference evidence="3" key="1">
    <citation type="submission" date="2025-08" db="UniProtKB">
        <authorList>
            <consortium name="RefSeq"/>
        </authorList>
    </citation>
    <scope>IDENTIFICATION</scope>
</reference>
<keyword evidence="2" id="KW-1185">Reference proteome</keyword>
<dbReference type="RefSeq" id="XP_005362970.1">
    <property type="nucleotide sequence ID" value="XM_005362913.1"/>
</dbReference>